<dbReference type="AlphaFoldDB" id="A0A1D3KZV0"/>
<keyword evidence="2" id="KW-1185">Reference proteome</keyword>
<accession>A0A1D3KZV0</accession>
<dbReference type="Proteomes" id="UP000094707">
    <property type="component" value="Chromosome I"/>
</dbReference>
<dbReference type="RefSeq" id="WP_071905864.1">
    <property type="nucleotide sequence ID" value="NZ_LT607756.1"/>
</dbReference>
<name>A0A1D3KZV0_9EURY</name>
<dbReference type="Gene3D" id="2.30.130.30">
    <property type="entry name" value="Hypothetical protein"/>
    <property type="match status" value="1"/>
</dbReference>
<proteinExistence type="predicted"/>
<dbReference type="Pfam" id="PF04033">
    <property type="entry name" value="DUF365"/>
    <property type="match status" value="1"/>
</dbReference>
<dbReference type="InterPro" id="IPR015947">
    <property type="entry name" value="PUA-like_sf"/>
</dbReference>
<dbReference type="OrthoDB" id="68955at2157"/>
<sequence>MEIKGVTHPVPTEYAKRIYNESKSVFIGKRSLRKAKKGSKFIIYESQGARAYTGWADVISIEKMKPSSISRKYKNQMILTPEELKEYAKNRAEMNVIVFENFEKFQKPVVPKRFISVGGKYIYETEFNMIKKNKD</sequence>
<dbReference type="SUPFAM" id="SSF88697">
    <property type="entry name" value="PUA domain-like"/>
    <property type="match status" value="1"/>
</dbReference>
<evidence type="ECO:0000313" key="2">
    <source>
        <dbReference type="Proteomes" id="UP000094707"/>
    </source>
</evidence>
<protein>
    <recommendedName>
        <fullName evidence="3">ASCH domain-containing protein</fullName>
    </recommendedName>
</protein>
<dbReference type="InterPro" id="IPR007176">
    <property type="entry name" value="DUF365"/>
</dbReference>
<evidence type="ECO:0000313" key="1">
    <source>
        <dbReference type="EMBL" id="SCG84790.1"/>
    </source>
</evidence>
<dbReference type="GeneID" id="30411066"/>
<reference evidence="1 2" key="1">
    <citation type="submission" date="2016-08" db="EMBL/GenBank/DDBJ databases">
        <authorList>
            <person name="Seilhamer J.J."/>
        </authorList>
    </citation>
    <scope>NUCLEOTIDE SEQUENCE [LARGE SCALE GENOMIC DNA]</scope>
    <source>
        <strain evidence="1">Buetzberg</strain>
    </source>
</reference>
<organism evidence="1 2">
    <name type="scientific">Methanobacterium congolense</name>
    <dbReference type="NCBI Taxonomy" id="118062"/>
    <lineage>
        <taxon>Archaea</taxon>
        <taxon>Methanobacteriati</taxon>
        <taxon>Methanobacteriota</taxon>
        <taxon>Methanomada group</taxon>
        <taxon>Methanobacteria</taxon>
        <taxon>Methanobacteriales</taxon>
        <taxon>Methanobacteriaceae</taxon>
        <taxon>Methanobacterium</taxon>
    </lineage>
</organism>
<dbReference type="EMBL" id="LT607756">
    <property type="protein sequence ID" value="SCG84790.1"/>
    <property type="molecule type" value="Genomic_DNA"/>
</dbReference>
<dbReference type="STRING" id="118062.MCBB_0202"/>
<evidence type="ECO:0008006" key="3">
    <source>
        <dbReference type="Google" id="ProtNLM"/>
    </source>
</evidence>
<gene>
    <name evidence="1" type="ORF">MCBB_0202</name>
</gene>
<dbReference type="KEGG" id="mcub:MCBB_0202"/>